<name>A0A1F5RYH9_9BACT</name>
<dbReference type="SUPFAM" id="SSF49265">
    <property type="entry name" value="Fibronectin type III"/>
    <property type="match status" value="1"/>
</dbReference>
<evidence type="ECO:0000313" key="2">
    <source>
        <dbReference type="Proteomes" id="UP000177878"/>
    </source>
</evidence>
<dbReference type="EMBL" id="MFFV01000031">
    <property type="protein sequence ID" value="OGF19458.1"/>
    <property type="molecule type" value="Genomic_DNA"/>
</dbReference>
<organism evidence="1 2">
    <name type="scientific">Candidatus Falkowbacteria bacterium RIFCSPLOWO2_02_FULL_45_15</name>
    <dbReference type="NCBI Taxonomy" id="1797988"/>
    <lineage>
        <taxon>Bacteria</taxon>
        <taxon>Candidatus Falkowiibacteriota</taxon>
    </lineage>
</organism>
<dbReference type="InterPro" id="IPR036116">
    <property type="entry name" value="FN3_sf"/>
</dbReference>
<evidence type="ECO:0000313" key="1">
    <source>
        <dbReference type="EMBL" id="OGF19458.1"/>
    </source>
</evidence>
<proteinExistence type="predicted"/>
<dbReference type="Proteomes" id="UP000177878">
    <property type="component" value="Unassembled WGS sequence"/>
</dbReference>
<reference evidence="1 2" key="1">
    <citation type="journal article" date="2016" name="Nat. Commun.">
        <title>Thousands of microbial genomes shed light on interconnected biogeochemical processes in an aquifer system.</title>
        <authorList>
            <person name="Anantharaman K."/>
            <person name="Brown C.T."/>
            <person name="Hug L.A."/>
            <person name="Sharon I."/>
            <person name="Castelle C.J."/>
            <person name="Probst A.J."/>
            <person name="Thomas B.C."/>
            <person name="Singh A."/>
            <person name="Wilkins M.J."/>
            <person name="Karaoz U."/>
            <person name="Brodie E.L."/>
            <person name="Williams K.H."/>
            <person name="Hubbard S.S."/>
            <person name="Banfield J.F."/>
        </authorList>
    </citation>
    <scope>NUCLEOTIDE SEQUENCE [LARGE SCALE GENOMIC DNA]</scope>
</reference>
<gene>
    <name evidence="1" type="ORF">A3I35_03425</name>
</gene>
<dbReference type="AlphaFoldDB" id="A0A1F5RYH9"/>
<sequence>MEDNELPEMSVLIFQSLDNIPLNALRSVLVKATDSDGPQPATIIVPVTAPVAHASYSQPTLTNPTTGLWLSQAELTLDTATAGEFAFEVYASDDGGFHCASFIIRYRVSGNGTAANTPTPSVTSAPLAVVSPRATSTVTPTPTVAPITLEVMNSQSYTVAMRSTARYDVYTLVGNPESVWIRALSLNGQASSVILSASPTVVPFQRNPSVGNLAYGALSLSRLAPGNYSVNVEADDGNYHAVILVVIHVADSLPPAKPRNLRLSLEGSALVLRWLTQSDADHYRLDFYKGGNYVGQTLRVSGDAASYSLPISRYGAGSYQLAIFALNASNQSMGPVWSNVVVVDSAPTPTPIPWDVPLKPQNVRLSLEGDLLVLRWSAQNDVARYRVDFYKDRRYIGQSLRVSGNASFFSLPVSQHGIGSYRLALFAFNSSNQSRGHVWSNVTAVE</sequence>
<protein>
    <submittedName>
        <fullName evidence="1">Uncharacterized protein</fullName>
    </submittedName>
</protein>
<comment type="caution">
    <text evidence="1">The sequence shown here is derived from an EMBL/GenBank/DDBJ whole genome shotgun (WGS) entry which is preliminary data.</text>
</comment>
<accession>A0A1F5RYH9</accession>
<dbReference type="STRING" id="1797988.A3I35_03425"/>